<dbReference type="EMBL" id="FODV01000004">
    <property type="protein sequence ID" value="SEO73774.1"/>
    <property type="molecule type" value="Genomic_DNA"/>
</dbReference>
<dbReference type="OrthoDB" id="221164at2157"/>
<reference evidence="3" key="1">
    <citation type="submission" date="2016-10" db="EMBL/GenBank/DDBJ databases">
        <authorList>
            <person name="Varghese N."/>
            <person name="Submissions S."/>
        </authorList>
    </citation>
    <scope>NUCLEOTIDE SEQUENCE [LARGE SCALE GENOMIC DNA]</scope>
    <source>
        <strain evidence="3">CGMCC 1.10121</strain>
    </source>
</reference>
<organism evidence="2 3">
    <name type="scientific">Halogranum amylolyticum</name>
    <dbReference type="NCBI Taxonomy" id="660520"/>
    <lineage>
        <taxon>Archaea</taxon>
        <taxon>Methanobacteriati</taxon>
        <taxon>Methanobacteriota</taxon>
        <taxon>Stenosarchaea group</taxon>
        <taxon>Halobacteria</taxon>
        <taxon>Halobacteriales</taxon>
        <taxon>Haloferacaceae</taxon>
    </lineage>
</organism>
<proteinExistence type="predicted"/>
<sequence length="87" mass="9659">MSTALVAANLLVIALGFFIAYQAYRGYRRNQSRTMLYISVGFVCISLGGVMDCSLLNTYLPNLLHTGFFRTGFVLAGMGFISYSLYH</sequence>
<gene>
    <name evidence="2" type="ORF">SAMN04487948_104466</name>
</gene>
<feature type="transmembrane region" description="Helical" evidence="1">
    <location>
        <begin position="6"/>
        <end position="24"/>
    </location>
</feature>
<keyword evidence="1" id="KW-1133">Transmembrane helix</keyword>
<keyword evidence="1" id="KW-0812">Transmembrane</keyword>
<evidence type="ECO:0000256" key="1">
    <source>
        <dbReference type="SAM" id="Phobius"/>
    </source>
</evidence>
<dbReference type="RefSeq" id="WP_089823870.1">
    <property type="nucleotide sequence ID" value="NZ_FODV01000004.1"/>
</dbReference>
<dbReference type="Pfam" id="PF24365">
    <property type="entry name" value="DUF7521"/>
    <property type="match status" value="1"/>
</dbReference>
<evidence type="ECO:0000313" key="2">
    <source>
        <dbReference type="EMBL" id="SEO73774.1"/>
    </source>
</evidence>
<feature type="transmembrane region" description="Helical" evidence="1">
    <location>
        <begin position="36"/>
        <end position="60"/>
    </location>
</feature>
<name>A0A1H8S5V4_9EURY</name>
<evidence type="ECO:0000313" key="3">
    <source>
        <dbReference type="Proteomes" id="UP000199126"/>
    </source>
</evidence>
<keyword evidence="3" id="KW-1185">Reference proteome</keyword>
<dbReference type="InterPro" id="IPR055943">
    <property type="entry name" value="DUF7521"/>
</dbReference>
<dbReference type="AlphaFoldDB" id="A0A1H8S5V4"/>
<dbReference type="Proteomes" id="UP000199126">
    <property type="component" value="Unassembled WGS sequence"/>
</dbReference>
<accession>A0A1H8S5V4</accession>
<protein>
    <submittedName>
        <fullName evidence="2">Uncharacterized protein</fullName>
    </submittedName>
</protein>
<feature type="transmembrane region" description="Helical" evidence="1">
    <location>
        <begin position="66"/>
        <end position="86"/>
    </location>
</feature>
<keyword evidence="1" id="KW-0472">Membrane</keyword>